<feature type="binding site" description="covalent" evidence="8">
    <location>
        <position position="57"/>
    </location>
    <ligand>
        <name>heme c</name>
        <dbReference type="ChEBI" id="CHEBI:61717"/>
        <label>1</label>
    </ligand>
</feature>
<dbReference type="Pfam" id="PF03150">
    <property type="entry name" value="CCP_MauG"/>
    <property type="match status" value="1"/>
</dbReference>
<evidence type="ECO:0000313" key="11">
    <source>
        <dbReference type="EMBL" id="EAU00620.1"/>
    </source>
</evidence>
<keyword evidence="4" id="KW-0732">Signal</keyword>
<dbReference type="Gene3D" id="1.10.760.10">
    <property type="entry name" value="Cytochrome c-like domain"/>
    <property type="match status" value="2"/>
</dbReference>
<dbReference type="GO" id="GO:0046872">
    <property type="term" value="F:metal ion binding"/>
    <property type="evidence" value="ECO:0007669"/>
    <property type="project" value="UniProtKB-KW"/>
</dbReference>
<keyword evidence="12" id="KW-1185">Reference proteome</keyword>
<keyword evidence="11" id="KW-0575">Peroxidase</keyword>
<dbReference type="GO" id="GO:0020037">
    <property type="term" value="F:heme binding"/>
    <property type="evidence" value="ECO:0007669"/>
    <property type="project" value="InterPro"/>
</dbReference>
<evidence type="ECO:0000256" key="7">
    <source>
        <dbReference type="ARBA" id="ARBA00023004"/>
    </source>
</evidence>
<keyword evidence="2 8" id="KW-0349">Heme</keyword>
<dbReference type="OrthoDB" id="9805202at2"/>
<organism evidence="11 12">
    <name type="scientific">Campylobacter curvus (strain 525.92)</name>
    <dbReference type="NCBI Taxonomy" id="360105"/>
    <lineage>
        <taxon>Bacteria</taxon>
        <taxon>Pseudomonadati</taxon>
        <taxon>Campylobacterota</taxon>
        <taxon>Epsilonproteobacteria</taxon>
        <taxon>Campylobacterales</taxon>
        <taxon>Campylobacteraceae</taxon>
        <taxon>Campylobacter</taxon>
    </lineage>
</organism>
<evidence type="ECO:0000256" key="9">
    <source>
        <dbReference type="PIRSR" id="PIRSR000294-2"/>
    </source>
</evidence>
<comment type="subcellular location">
    <subcellularLocation>
        <location evidence="1">Periplasm</location>
    </subcellularLocation>
</comment>
<keyword evidence="7 9" id="KW-0408">Iron</keyword>
<sequence length="299" mass="33816">MQKLFFSLLLVIDIFAAEASFEPLLFLNYDESRAHLGKKLFFDKRLSSNENYSCETCHNLYWDFSGTNSKYVQKGTLNPPSILNAASNYIFYNDGRIRGIHAQVKESITSRYELNSGEDKILTAVKDIEEYEILFARIYKDGITYENIVDAFVEFEKAILTINSPFDRYLAGDESALGEGEKKGFEIFKNLGCVACHNGKNLGANLMQDVRFSKDILAGVSSQSDMNKRLYRVPSLRNIAVSAPYLMDGSIMTLKEAIKHIGANQFMYDLSGDEIDALYKFLLSLSGERPRIMNEPSSN</sequence>
<dbReference type="InterPro" id="IPR026259">
    <property type="entry name" value="MauG/Cytc_peroxidase"/>
</dbReference>
<dbReference type="RefSeq" id="WP_011991701.1">
    <property type="nucleotide sequence ID" value="NC_009715.2"/>
</dbReference>
<evidence type="ECO:0000256" key="8">
    <source>
        <dbReference type="PIRSR" id="PIRSR000294-1"/>
    </source>
</evidence>
<dbReference type="HOGENOM" id="CLU_034652_1_0_7"/>
<feature type="binding site" description="axial binding residue" evidence="9">
    <location>
        <position position="197"/>
    </location>
    <ligand>
        <name>heme c</name>
        <dbReference type="ChEBI" id="CHEBI:61717"/>
        <label>2</label>
    </ligand>
    <ligandPart>
        <name>Fe</name>
        <dbReference type="ChEBI" id="CHEBI:18248"/>
    </ligandPart>
</feature>
<dbReference type="PANTHER" id="PTHR30600:SF7">
    <property type="entry name" value="CYTOCHROME C PEROXIDASE-RELATED"/>
    <property type="match status" value="1"/>
</dbReference>
<feature type="binding site" description="covalent" evidence="8">
    <location>
        <position position="193"/>
    </location>
    <ligand>
        <name>heme c</name>
        <dbReference type="ChEBI" id="CHEBI:61717"/>
        <label>2</label>
    </ligand>
</feature>
<evidence type="ECO:0000256" key="3">
    <source>
        <dbReference type="ARBA" id="ARBA00022723"/>
    </source>
</evidence>
<dbReference type="SUPFAM" id="SSF46626">
    <property type="entry name" value="Cytochrome c"/>
    <property type="match status" value="2"/>
</dbReference>
<dbReference type="EMBL" id="CP000767">
    <property type="protein sequence ID" value="EAU00620.1"/>
    <property type="molecule type" value="Genomic_DNA"/>
</dbReference>
<dbReference type="PROSITE" id="PS51007">
    <property type="entry name" value="CYTC"/>
    <property type="match status" value="1"/>
</dbReference>
<evidence type="ECO:0000256" key="6">
    <source>
        <dbReference type="ARBA" id="ARBA00023002"/>
    </source>
</evidence>
<dbReference type="Pfam" id="PF00034">
    <property type="entry name" value="Cytochrom_C"/>
    <property type="match status" value="1"/>
</dbReference>
<dbReference type="AlphaFoldDB" id="A7GW33"/>
<evidence type="ECO:0000256" key="1">
    <source>
        <dbReference type="ARBA" id="ARBA00004418"/>
    </source>
</evidence>
<dbReference type="PIRSF" id="PIRSF000294">
    <property type="entry name" value="Cytochrome-c_peroxidase"/>
    <property type="match status" value="1"/>
</dbReference>
<feature type="binding site" description="covalent" evidence="8">
    <location>
        <position position="54"/>
    </location>
    <ligand>
        <name>heme c</name>
        <dbReference type="ChEBI" id="CHEBI:61717"/>
        <label>1</label>
    </ligand>
</feature>
<dbReference type="GO" id="GO:0004130">
    <property type="term" value="F:cytochrome-c peroxidase activity"/>
    <property type="evidence" value="ECO:0007669"/>
    <property type="project" value="TreeGrafter"/>
</dbReference>
<comment type="cofactor">
    <cofactor evidence="8">
        <name>heme</name>
        <dbReference type="ChEBI" id="CHEBI:30413"/>
    </cofactor>
    <text evidence="8">Binds 2 heme groups.</text>
</comment>
<evidence type="ECO:0000256" key="5">
    <source>
        <dbReference type="ARBA" id="ARBA00022764"/>
    </source>
</evidence>
<evidence type="ECO:0000256" key="2">
    <source>
        <dbReference type="ARBA" id="ARBA00022617"/>
    </source>
</evidence>
<evidence type="ECO:0000313" key="12">
    <source>
        <dbReference type="Proteomes" id="UP000006380"/>
    </source>
</evidence>
<keyword evidence="3 9" id="KW-0479">Metal-binding</keyword>
<gene>
    <name evidence="11" type="ORF">CCV52592_1483</name>
</gene>
<dbReference type="InterPro" id="IPR009056">
    <property type="entry name" value="Cyt_c-like_dom"/>
</dbReference>
<name>A7GW33_CAMC5</name>
<dbReference type="KEGG" id="ccv:CCV52592_1483"/>
<dbReference type="InterPro" id="IPR036909">
    <property type="entry name" value="Cyt_c-like_dom_sf"/>
</dbReference>
<keyword evidence="6" id="KW-0560">Oxidoreductase</keyword>
<feature type="binding site" description="covalent" evidence="8">
    <location>
        <position position="196"/>
    </location>
    <ligand>
        <name>heme c</name>
        <dbReference type="ChEBI" id="CHEBI:61717"/>
        <label>2</label>
    </ligand>
</feature>
<evidence type="ECO:0000259" key="10">
    <source>
        <dbReference type="PROSITE" id="PS51007"/>
    </source>
</evidence>
<evidence type="ECO:0000256" key="4">
    <source>
        <dbReference type="ARBA" id="ARBA00022729"/>
    </source>
</evidence>
<protein>
    <submittedName>
        <fullName evidence="11">Cytochrome c peroxidase</fullName>
    </submittedName>
</protein>
<dbReference type="GO" id="GO:0042597">
    <property type="term" value="C:periplasmic space"/>
    <property type="evidence" value="ECO:0007669"/>
    <property type="project" value="UniProtKB-SubCell"/>
</dbReference>
<dbReference type="PANTHER" id="PTHR30600">
    <property type="entry name" value="CYTOCHROME C PEROXIDASE-RELATED"/>
    <property type="match status" value="1"/>
</dbReference>
<dbReference type="InterPro" id="IPR051395">
    <property type="entry name" value="Cytochrome_c_Peroxidase/MauG"/>
</dbReference>
<reference evidence="11" key="1">
    <citation type="submission" date="2016-07" db="EMBL/GenBank/DDBJ databases">
        <title>Comparative genomics of the Campylobacter concisus group.</title>
        <authorList>
            <person name="Miller W.G."/>
            <person name="Yee E."/>
            <person name="Chapman M.H."/>
            <person name="Huynh S."/>
            <person name="Bono J.L."/>
            <person name="On S.L.W."/>
            <person name="StLeger J."/>
            <person name="Foster G."/>
            <person name="Parker C.T."/>
        </authorList>
    </citation>
    <scope>NUCLEOTIDE SEQUENCE</scope>
    <source>
        <strain evidence="11">525.92</strain>
    </source>
</reference>
<accession>A7GW33</accession>
<feature type="domain" description="Cytochrome c" evidence="10">
    <location>
        <begin position="179"/>
        <end position="286"/>
    </location>
</feature>
<comment type="PTM">
    <text evidence="8">Binds 2 heme groups per subunit.</text>
</comment>
<feature type="binding site" description="axial binding residue" evidence="9">
    <location>
        <position position="58"/>
    </location>
    <ligand>
        <name>heme c</name>
        <dbReference type="ChEBI" id="CHEBI:61717"/>
        <label>1</label>
    </ligand>
    <ligandPart>
        <name>Fe</name>
        <dbReference type="ChEBI" id="CHEBI:18248"/>
    </ligandPart>
</feature>
<dbReference type="GO" id="GO:0009055">
    <property type="term" value="F:electron transfer activity"/>
    <property type="evidence" value="ECO:0007669"/>
    <property type="project" value="InterPro"/>
</dbReference>
<dbReference type="STRING" id="360105.CCV52592_1483"/>
<dbReference type="InterPro" id="IPR004852">
    <property type="entry name" value="Di-haem_cyt_c_peroxidsae"/>
</dbReference>
<dbReference type="Proteomes" id="UP000006380">
    <property type="component" value="Chromosome"/>
</dbReference>
<keyword evidence="5" id="KW-0574">Periplasm</keyword>
<proteinExistence type="predicted"/>